<dbReference type="Proteomes" id="UP001500392">
    <property type="component" value="Unassembled WGS sequence"/>
</dbReference>
<dbReference type="PROSITE" id="PS51257">
    <property type="entry name" value="PROKAR_LIPOPROTEIN"/>
    <property type="match status" value="1"/>
</dbReference>
<dbReference type="NCBIfam" id="NF033894">
    <property type="entry name" value="Eex_IncN"/>
    <property type="match status" value="1"/>
</dbReference>
<evidence type="ECO:0000313" key="3">
    <source>
        <dbReference type="Proteomes" id="UP001500392"/>
    </source>
</evidence>
<protein>
    <recommendedName>
        <fullName evidence="4">EexN family lipoprotein</fullName>
    </recommendedName>
</protein>
<organism evidence="2 3">
    <name type="scientific">Zhongshania borealis</name>
    <dbReference type="NCBI Taxonomy" id="889488"/>
    <lineage>
        <taxon>Bacteria</taxon>
        <taxon>Pseudomonadati</taxon>
        <taxon>Pseudomonadota</taxon>
        <taxon>Gammaproteobacteria</taxon>
        <taxon>Cellvibrionales</taxon>
        <taxon>Spongiibacteraceae</taxon>
        <taxon>Zhongshania</taxon>
    </lineage>
</organism>
<name>A0ABP7WT94_9GAMM</name>
<keyword evidence="3" id="KW-1185">Reference proteome</keyword>
<keyword evidence="1" id="KW-0732">Signal</keyword>
<comment type="caution">
    <text evidence="2">The sequence shown here is derived from an EMBL/GenBank/DDBJ whole genome shotgun (WGS) entry which is preliminary data.</text>
</comment>
<accession>A0ABP7WT94</accession>
<dbReference type="RefSeq" id="WP_344935062.1">
    <property type="nucleotide sequence ID" value="NZ_BAABDM010000003.1"/>
</dbReference>
<evidence type="ECO:0000256" key="1">
    <source>
        <dbReference type="SAM" id="SignalP"/>
    </source>
</evidence>
<gene>
    <name evidence="2" type="ORF">GCM10022414_18720</name>
</gene>
<reference evidence="3" key="1">
    <citation type="journal article" date="2019" name="Int. J. Syst. Evol. Microbiol.">
        <title>The Global Catalogue of Microorganisms (GCM) 10K type strain sequencing project: providing services to taxonomists for standard genome sequencing and annotation.</title>
        <authorList>
            <consortium name="The Broad Institute Genomics Platform"/>
            <consortium name="The Broad Institute Genome Sequencing Center for Infectious Disease"/>
            <person name="Wu L."/>
            <person name="Ma J."/>
        </authorList>
    </citation>
    <scope>NUCLEOTIDE SEQUENCE [LARGE SCALE GENOMIC DNA]</scope>
    <source>
        <strain evidence="3">JCM 17304</strain>
    </source>
</reference>
<dbReference type="InterPro" id="IPR047937">
    <property type="entry name" value="Eex_IncN-like"/>
</dbReference>
<proteinExistence type="predicted"/>
<evidence type="ECO:0000313" key="2">
    <source>
        <dbReference type="EMBL" id="GAA4094911.1"/>
    </source>
</evidence>
<sequence length="78" mass="8464">MKKVLLALPIALALTACGSPSVEDFIENPEKLQAALEKCNMLVAQGKDADTEECNNAQTATQKMMNNVINNTMKQMGH</sequence>
<feature type="signal peptide" evidence="1">
    <location>
        <begin position="1"/>
        <end position="18"/>
    </location>
</feature>
<dbReference type="EMBL" id="BAABDM010000003">
    <property type="protein sequence ID" value="GAA4094911.1"/>
    <property type="molecule type" value="Genomic_DNA"/>
</dbReference>
<evidence type="ECO:0008006" key="4">
    <source>
        <dbReference type="Google" id="ProtNLM"/>
    </source>
</evidence>
<feature type="chain" id="PRO_5047087859" description="EexN family lipoprotein" evidence="1">
    <location>
        <begin position="19"/>
        <end position="78"/>
    </location>
</feature>